<dbReference type="AlphaFoldDB" id="A0A2V3UU81"/>
<proteinExistence type="predicted"/>
<comment type="caution">
    <text evidence="1">The sequence shown here is derived from an EMBL/GenBank/DDBJ whole genome shotgun (WGS) entry which is preliminary data.</text>
</comment>
<evidence type="ECO:0000313" key="2">
    <source>
        <dbReference type="Proteomes" id="UP000248014"/>
    </source>
</evidence>
<dbReference type="RefSeq" id="WP_146215374.1">
    <property type="nucleotide sequence ID" value="NZ_QJJM01000011.1"/>
</dbReference>
<reference evidence="1 2" key="1">
    <citation type="submission" date="2018-05" db="EMBL/GenBank/DDBJ databases">
        <title>Genomic Encyclopedia of Type Strains, Phase IV (KMG-IV): sequencing the most valuable type-strain genomes for metagenomic binning, comparative biology and taxonomic classification.</title>
        <authorList>
            <person name="Goeker M."/>
        </authorList>
    </citation>
    <scope>NUCLEOTIDE SEQUENCE [LARGE SCALE GENOMIC DNA]</scope>
    <source>
        <strain evidence="1 2">DSM 3183</strain>
    </source>
</reference>
<dbReference type="Proteomes" id="UP000248014">
    <property type="component" value="Unassembled WGS sequence"/>
</dbReference>
<dbReference type="PROSITE" id="PS51257">
    <property type="entry name" value="PROKAR_LIPOPROTEIN"/>
    <property type="match status" value="1"/>
</dbReference>
<dbReference type="EMBL" id="QJJM01000011">
    <property type="protein sequence ID" value="PXW72933.1"/>
    <property type="molecule type" value="Genomic_DNA"/>
</dbReference>
<evidence type="ECO:0000313" key="1">
    <source>
        <dbReference type="EMBL" id="PXW72933.1"/>
    </source>
</evidence>
<dbReference type="OrthoDB" id="7596992at2"/>
<keyword evidence="2" id="KW-1185">Reference proteome</keyword>
<protein>
    <submittedName>
        <fullName evidence="1">Uncharacterized protein</fullName>
    </submittedName>
</protein>
<accession>A0A2V3UU81</accession>
<name>A0A2V3UU81_9SPHN</name>
<sequence>MRAVFATVAIAALVSGCMPRQSIGPVALDALLSFEDPALCNLSPETARFLQAMVAIDPDAVVDPDRHLRVGQIAAPAPLIRVFDKVEMTRHDGWTSFAVRTSGTMLGLPLYAIHQTYPEGGDPGEFSFEFAAPVAAVFSTLRNNGFPVEIDNDVSLGEPDGYERIVSLQESPDAPQRSLLTCGYR</sequence>
<gene>
    <name evidence="1" type="ORF">C7451_11154</name>
</gene>
<organism evidence="1 2">
    <name type="scientific">Blastomonas natatoria</name>
    <dbReference type="NCBI Taxonomy" id="34015"/>
    <lineage>
        <taxon>Bacteria</taxon>
        <taxon>Pseudomonadati</taxon>
        <taxon>Pseudomonadota</taxon>
        <taxon>Alphaproteobacteria</taxon>
        <taxon>Sphingomonadales</taxon>
        <taxon>Sphingomonadaceae</taxon>
        <taxon>Blastomonas</taxon>
    </lineage>
</organism>